<evidence type="ECO:0008006" key="3">
    <source>
        <dbReference type="Google" id="ProtNLM"/>
    </source>
</evidence>
<accession>A0A7R9M6Y3</accession>
<evidence type="ECO:0000313" key="2">
    <source>
        <dbReference type="Proteomes" id="UP000728032"/>
    </source>
</evidence>
<proteinExistence type="predicted"/>
<dbReference type="Proteomes" id="UP000728032">
    <property type="component" value="Unassembled WGS sequence"/>
</dbReference>
<organism evidence="1">
    <name type="scientific">Oppiella nova</name>
    <dbReference type="NCBI Taxonomy" id="334625"/>
    <lineage>
        <taxon>Eukaryota</taxon>
        <taxon>Metazoa</taxon>
        <taxon>Ecdysozoa</taxon>
        <taxon>Arthropoda</taxon>
        <taxon>Chelicerata</taxon>
        <taxon>Arachnida</taxon>
        <taxon>Acari</taxon>
        <taxon>Acariformes</taxon>
        <taxon>Sarcoptiformes</taxon>
        <taxon>Oribatida</taxon>
        <taxon>Brachypylina</taxon>
        <taxon>Oppioidea</taxon>
        <taxon>Oppiidae</taxon>
        <taxon>Oppiella</taxon>
    </lineage>
</organism>
<dbReference type="InterPro" id="IPR016167">
    <property type="entry name" value="FAD-bd_PCMH_sub1"/>
</dbReference>
<feature type="non-terminal residue" evidence="1">
    <location>
        <position position="54"/>
    </location>
</feature>
<dbReference type="AlphaFoldDB" id="A0A7R9M6Y3"/>
<dbReference type="Gene3D" id="3.30.43.10">
    <property type="entry name" value="Uridine Diphospho-n-acetylenolpyruvylglucosamine Reductase, domain 2"/>
    <property type="match status" value="1"/>
</dbReference>
<sequence>MSTPKDRINTIARHLQTNADQLSTSSIPKKRESLLKWNGWGYKDSKFEFDEKNH</sequence>
<evidence type="ECO:0000313" key="1">
    <source>
        <dbReference type="EMBL" id="CAD7654602.1"/>
    </source>
</evidence>
<dbReference type="EMBL" id="OC923045">
    <property type="protein sequence ID" value="CAD7654602.1"/>
    <property type="molecule type" value="Genomic_DNA"/>
</dbReference>
<protein>
    <recommendedName>
        <fullName evidence="3">Alkylglycerone-phosphate synthase</fullName>
    </recommendedName>
</protein>
<gene>
    <name evidence="1" type="ORF">ONB1V03_LOCUS11249</name>
</gene>
<reference evidence="1" key="1">
    <citation type="submission" date="2020-11" db="EMBL/GenBank/DDBJ databases">
        <authorList>
            <person name="Tran Van P."/>
        </authorList>
    </citation>
    <scope>NUCLEOTIDE SEQUENCE</scope>
</reference>
<name>A0A7R9M6Y3_9ACAR</name>
<keyword evidence="2" id="KW-1185">Reference proteome</keyword>
<dbReference type="EMBL" id="CAJPVJ010008220">
    <property type="protein sequence ID" value="CAG2171789.1"/>
    <property type="molecule type" value="Genomic_DNA"/>
</dbReference>
<dbReference type="OrthoDB" id="7786253at2759"/>